<feature type="compositionally biased region" description="Basic and acidic residues" evidence="1">
    <location>
        <begin position="68"/>
        <end position="77"/>
    </location>
</feature>
<dbReference type="AlphaFoldDB" id="A0A066Z4H8"/>
<keyword evidence="3" id="KW-1185">Reference proteome</keyword>
<feature type="region of interest" description="Disordered" evidence="1">
    <location>
        <begin position="59"/>
        <end position="91"/>
    </location>
</feature>
<evidence type="ECO:0000313" key="3">
    <source>
        <dbReference type="Proteomes" id="UP000027178"/>
    </source>
</evidence>
<evidence type="ECO:0000256" key="1">
    <source>
        <dbReference type="SAM" id="MobiDB-lite"/>
    </source>
</evidence>
<dbReference type="HOGENOM" id="CLU_1967610_0_0_11"/>
<protein>
    <submittedName>
        <fullName evidence="2">Uncharacterized protein</fullName>
    </submittedName>
</protein>
<comment type="caution">
    <text evidence="2">The sequence shown here is derived from an EMBL/GenBank/DDBJ whole genome shotgun (WGS) entry which is preliminary data.</text>
</comment>
<proteinExistence type="predicted"/>
<gene>
    <name evidence="2" type="ORF">KCH_31740</name>
</gene>
<dbReference type="Proteomes" id="UP000027178">
    <property type="component" value="Unassembled WGS sequence"/>
</dbReference>
<organism evidence="2 3">
    <name type="scientific">Kitasatospora cheerisanensis KCTC 2395</name>
    <dbReference type="NCBI Taxonomy" id="1348663"/>
    <lineage>
        <taxon>Bacteria</taxon>
        <taxon>Bacillati</taxon>
        <taxon>Actinomycetota</taxon>
        <taxon>Actinomycetes</taxon>
        <taxon>Kitasatosporales</taxon>
        <taxon>Streptomycetaceae</taxon>
        <taxon>Kitasatospora</taxon>
    </lineage>
</organism>
<dbReference type="EMBL" id="JNBY01000087">
    <property type="protein sequence ID" value="KDN85075.1"/>
    <property type="molecule type" value="Genomic_DNA"/>
</dbReference>
<sequence>MVGHHAGEALGDAAQFDGRCRRPRAGGAAGRGGVGGGDGDLLLVVGRFVALEAQGVGWRLGGPGWRPPDGHRDDRCGDGQGPGGCAGRIRPSPFRAMCQTTRRPVGGRRRCRASALTERSEPWWRRW</sequence>
<accession>A0A066Z4H8</accession>
<reference evidence="2 3" key="1">
    <citation type="submission" date="2014-05" db="EMBL/GenBank/DDBJ databases">
        <title>Draft Genome Sequence of Kitasatospora cheerisanensis KCTC 2395.</title>
        <authorList>
            <person name="Nam D.H."/>
        </authorList>
    </citation>
    <scope>NUCLEOTIDE SEQUENCE [LARGE SCALE GENOMIC DNA]</scope>
    <source>
        <strain evidence="2 3">KCTC 2395</strain>
    </source>
</reference>
<evidence type="ECO:0000313" key="2">
    <source>
        <dbReference type="EMBL" id="KDN85075.1"/>
    </source>
</evidence>
<name>A0A066Z4H8_9ACTN</name>